<comment type="caution">
    <text evidence="3">The sequence shown here is derived from an EMBL/GenBank/DDBJ whole genome shotgun (WGS) entry which is preliminary data.</text>
</comment>
<evidence type="ECO:0000313" key="3">
    <source>
        <dbReference type="EMBL" id="GGC68909.1"/>
    </source>
</evidence>
<keyword evidence="2" id="KW-1134">Transmembrane beta strand</keyword>
<organism evidence="3 4">
    <name type="scientific">Undibacterium terreum</name>
    <dbReference type="NCBI Taxonomy" id="1224302"/>
    <lineage>
        <taxon>Bacteria</taxon>
        <taxon>Pseudomonadati</taxon>
        <taxon>Pseudomonadota</taxon>
        <taxon>Betaproteobacteria</taxon>
        <taxon>Burkholderiales</taxon>
        <taxon>Oxalobacteraceae</taxon>
        <taxon>Undibacterium</taxon>
    </lineage>
</organism>
<dbReference type="Proteomes" id="UP000637423">
    <property type="component" value="Unassembled WGS sequence"/>
</dbReference>
<feature type="signal peptide" evidence="2">
    <location>
        <begin position="1"/>
        <end position="16"/>
    </location>
</feature>
<keyword evidence="2" id="KW-0812">Transmembrane</keyword>
<feature type="chain" id="PRO_5038167350" evidence="2">
    <location>
        <begin position="17"/>
        <end position="484"/>
    </location>
</feature>
<dbReference type="AlphaFoldDB" id="A0A916XFS4"/>
<keyword evidence="4" id="KW-1185">Reference proteome</keyword>
<dbReference type="PANTHER" id="PTHR30203:SF30">
    <property type="entry name" value="OUTER MEMBRANE PROTEIN-RELATED"/>
    <property type="match status" value="1"/>
</dbReference>
<keyword evidence="2" id="KW-0732">Signal</keyword>
<evidence type="ECO:0000256" key="2">
    <source>
        <dbReference type="RuleBase" id="RU362097"/>
    </source>
</evidence>
<evidence type="ECO:0000313" key="4">
    <source>
        <dbReference type="Proteomes" id="UP000637423"/>
    </source>
</evidence>
<comment type="subcellular location">
    <subcellularLocation>
        <location evidence="2">Cell membrane</location>
        <topology evidence="2">Lipid-anchor</topology>
    </subcellularLocation>
</comment>
<dbReference type="GO" id="GO:0005886">
    <property type="term" value="C:plasma membrane"/>
    <property type="evidence" value="ECO:0007669"/>
    <property type="project" value="UniProtKB-SubCell"/>
</dbReference>
<protein>
    <submittedName>
        <fullName evidence="3">RND transporter</fullName>
    </submittedName>
</protein>
<dbReference type="PANTHER" id="PTHR30203">
    <property type="entry name" value="OUTER MEMBRANE CATION EFFLUX PROTEIN"/>
    <property type="match status" value="1"/>
</dbReference>
<evidence type="ECO:0000256" key="1">
    <source>
        <dbReference type="ARBA" id="ARBA00007613"/>
    </source>
</evidence>
<keyword evidence="2" id="KW-0449">Lipoprotein</keyword>
<dbReference type="NCBIfam" id="TIGR01845">
    <property type="entry name" value="outer_NodT"/>
    <property type="match status" value="1"/>
</dbReference>
<name>A0A916XFS4_9BURK</name>
<proteinExistence type="inferred from homology"/>
<keyword evidence="2" id="KW-0472">Membrane</keyword>
<dbReference type="Gene3D" id="1.20.1600.10">
    <property type="entry name" value="Outer membrane efflux proteins (OEP)"/>
    <property type="match status" value="1"/>
</dbReference>
<comment type="similarity">
    <text evidence="1 2">Belongs to the outer membrane factor (OMF) (TC 1.B.17) family.</text>
</comment>
<keyword evidence="2" id="KW-0564">Palmitate</keyword>
<dbReference type="InterPro" id="IPR010131">
    <property type="entry name" value="MdtP/NodT-like"/>
</dbReference>
<sequence length="484" mass="51856">MTFSTPFLKLPLTVLAASMLLAGCMSVGPDYKRPALDTPATLGTVATSRQTAAVDLLQWWKSFQDPVLNGLLDEAAANSQDLVLAAGRIEEARAVAAGTNSNKYPSVDGYLNGAKARTSANSGKLPAGAPLINQDYQLGLTASYEVDFWGKLRRADEAARSRLLSQEANRGTVLTTLYSNVAQSYFALRAYDAQVTLAQTTLQTRQENLRLQQKRFSAGSIGELDLHQAESEAASTEVVLEQALQGRALTESSLAVLLGRAPGAVINPVIARGTSLDDLYQQLVVPADLPSDLINRRPDILAAEQSLAAANADIGQAKSQYFPTVKLTSGYGYESSAFHDLVDPASLLWNLGANLVQPIFRAGAIGAVVQGAEARKNQALAQYVQTVQGAFRDVHDALTNMSSDEKIMDSTTRRVAALKDSLRLAQLRYDNGYSSSLEVLNAQRDLLQAQSSLIDTKRAHLAAVVSLYKAVGGGWDKPESLAAK</sequence>
<dbReference type="Pfam" id="PF02321">
    <property type="entry name" value="OEP"/>
    <property type="match status" value="2"/>
</dbReference>
<gene>
    <name evidence="3" type="ORF">GCM10011396_14880</name>
</gene>
<dbReference type="InterPro" id="IPR003423">
    <property type="entry name" value="OMP_efflux"/>
</dbReference>
<dbReference type="GO" id="GO:0015562">
    <property type="term" value="F:efflux transmembrane transporter activity"/>
    <property type="evidence" value="ECO:0007669"/>
    <property type="project" value="InterPro"/>
</dbReference>
<dbReference type="EMBL" id="BMED01000001">
    <property type="protein sequence ID" value="GGC68909.1"/>
    <property type="molecule type" value="Genomic_DNA"/>
</dbReference>
<dbReference type="RefSeq" id="WP_188565280.1">
    <property type="nucleotide sequence ID" value="NZ_BMED01000001.1"/>
</dbReference>
<accession>A0A916XFS4</accession>
<dbReference type="SUPFAM" id="SSF56954">
    <property type="entry name" value="Outer membrane efflux proteins (OEP)"/>
    <property type="match status" value="1"/>
</dbReference>
<reference evidence="3" key="2">
    <citation type="submission" date="2020-09" db="EMBL/GenBank/DDBJ databases">
        <authorList>
            <person name="Sun Q."/>
            <person name="Zhou Y."/>
        </authorList>
    </citation>
    <scope>NUCLEOTIDE SEQUENCE</scope>
    <source>
        <strain evidence="3">CGMCC 1.10998</strain>
    </source>
</reference>
<reference evidence="3" key="1">
    <citation type="journal article" date="2014" name="Int. J. Syst. Evol. Microbiol.">
        <title>Complete genome sequence of Corynebacterium casei LMG S-19264T (=DSM 44701T), isolated from a smear-ripened cheese.</title>
        <authorList>
            <consortium name="US DOE Joint Genome Institute (JGI-PGF)"/>
            <person name="Walter F."/>
            <person name="Albersmeier A."/>
            <person name="Kalinowski J."/>
            <person name="Ruckert C."/>
        </authorList>
    </citation>
    <scope>NUCLEOTIDE SEQUENCE</scope>
    <source>
        <strain evidence="3">CGMCC 1.10998</strain>
    </source>
</reference>
<dbReference type="Gene3D" id="2.20.200.10">
    <property type="entry name" value="Outer membrane efflux proteins (OEP)"/>
    <property type="match status" value="1"/>
</dbReference>